<dbReference type="PRINTS" id="PR00419">
    <property type="entry name" value="ADXRDTASE"/>
</dbReference>
<evidence type="ECO:0000313" key="2">
    <source>
        <dbReference type="EMBL" id="KAL3846121.1"/>
    </source>
</evidence>
<dbReference type="InterPro" id="IPR002937">
    <property type="entry name" value="Amino_oxidase"/>
</dbReference>
<protein>
    <recommendedName>
        <fullName evidence="1">Amine oxidase domain-containing protein</fullName>
    </recommendedName>
</protein>
<comment type="caution">
    <text evidence="2">The sequence shown here is derived from an EMBL/GenBank/DDBJ whole genome shotgun (WGS) entry which is preliminary data.</text>
</comment>
<feature type="domain" description="Amine oxidase" evidence="1">
    <location>
        <begin position="10"/>
        <end position="278"/>
    </location>
</feature>
<name>A0ABD3UBI9_9LAMI</name>
<dbReference type="SUPFAM" id="SSF53335">
    <property type="entry name" value="S-adenosyl-L-methionine-dependent methyltransferases"/>
    <property type="match status" value="1"/>
</dbReference>
<proteinExistence type="predicted"/>
<evidence type="ECO:0000259" key="1">
    <source>
        <dbReference type="Pfam" id="PF01593"/>
    </source>
</evidence>
<dbReference type="Pfam" id="PF01593">
    <property type="entry name" value="Amino_oxidase"/>
    <property type="match status" value="1"/>
</dbReference>
<dbReference type="Gene3D" id="3.50.50.60">
    <property type="entry name" value="FAD/NAD(P)-binding domain"/>
    <property type="match status" value="1"/>
</dbReference>
<gene>
    <name evidence="2" type="ORF">ACJIZ3_003524</name>
</gene>
<dbReference type="AlphaFoldDB" id="A0ABD3UBI9"/>
<accession>A0ABD3UBI9</accession>
<dbReference type="InterPro" id="IPR026669">
    <property type="entry name" value="Arsenite_MeTrfase-like"/>
</dbReference>
<dbReference type="Gene3D" id="3.40.50.150">
    <property type="entry name" value="Vaccinia Virus protein VP39"/>
    <property type="match status" value="1"/>
</dbReference>
<reference evidence="2 3" key="1">
    <citation type="submission" date="2024-12" db="EMBL/GenBank/DDBJ databases">
        <title>The unique morphological basis and parallel evolutionary history of personate flowers in Penstemon.</title>
        <authorList>
            <person name="Depatie T.H."/>
            <person name="Wessinger C.A."/>
        </authorList>
    </citation>
    <scope>NUCLEOTIDE SEQUENCE [LARGE SCALE GENOMIC DNA]</scope>
    <source>
        <strain evidence="2">WTNN_2</strain>
        <tissue evidence="2">Leaf</tissue>
    </source>
</reference>
<dbReference type="CDD" id="cd02440">
    <property type="entry name" value="AdoMet_MTases"/>
    <property type="match status" value="1"/>
</dbReference>
<dbReference type="Proteomes" id="UP001634393">
    <property type="component" value="Unassembled WGS sequence"/>
</dbReference>
<dbReference type="InterPro" id="IPR029063">
    <property type="entry name" value="SAM-dependent_MTases_sf"/>
</dbReference>
<dbReference type="PANTHER" id="PTHR43675">
    <property type="entry name" value="ARSENITE METHYLTRANSFERASE"/>
    <property type="match status" value="1"/>
</dbReference>
<dbReference type="Pfam" id="PF02353">
    <property type="entry name" value="CMAS"/>
    <property type="match status" value="1"/>
</dbReference>
<dbReference type="InterPro" id="IPR036188">
    <property type="entry name" value="FAD/NAD-bd_sf"/>
</dbReference>
<sequence length="855" mass="97406">MRVAVVGGGISGMMSAYTLTKEGVEYHVVLYEKEDSIGGHAKTVTVNGIQLDIGFQVFNRVTYPNMMEFFENLGVDMELTDMSFTVSLDEGQGCEWGTRNGFSSLFAQKKNILNPHFWKMITEITKFKNDASIYLEELENNPDLDRNKTLDHFVQSHGYSDFFIKAFLIPTCVSIWSVSSGVMSFSAYSVLTFLQNHHALEIFDRPQWLTPRWRSQNYVKRVKKELEDRGCEIRTNSEIVSVFTNDEAGCTITTKDGLEEVFDGCIIAAHAPDALKMLGNQVTYDEQRILGAFQYGYSDLILHDDKSLMPKNQSAWSSWNCLTIDKKVYMTYWLNAVQNISDTRLPFLLSINPPRTPEHTLLKWSTSHPIPSVAASKASSQINLIQGKRRLWFCGAYQGYGFHEDGLKAETYIKSNPKHMILSWSETGARLLVTRFFQGFIATGCLILLEEGGTMFTFEGTSKKSSLKVFLRIHTPQFYWKVATEADLGLADAYINGDFSFIDKTQGLFNLFMLFIANTELSTSAAKLNNKRGWYRPFLFTSAMASAKYCLKHISRKNTLTQARRNISQHYDLSNELFSLFLDDTMTYSCAKFKTEDEDLKKAQLRKIQMLIDKAIISKENHILEIGCGWGTLAIEVVKQTGCKYTGITLSQKQLQYAELKVKEAGLQDKIRFLLCDYRQLPKTTKYDRIISCEMLEAVGHEYFEEFFRCCDSALAENGVLVLQFISVADEKYDEFRHSPGFIKEYVFPGGCLPSLNRVTSAMAVASRLSVVHLEDIGSHYCRTLRIWRENFLQEQNKILALGFNENFVRTWEYYFDYCAAGFKSCTLGTYQVVFTRPGDVAVFGEPYNGVPSAY</sequence>
<organism evidence="2 3">
    <name type="scientific">Penstemon smallii</name>
    <dbReference type="NCBI Taxonomy" id="265156"/>
    <lineage>
        <taxon>Eukaryota</taxon>
        <taxon>Viridiplantae</taxon>
        <taxon>Streptophyta</taxon>
        <taxon>Embryophyta</taxon>
        <taxon>Tracheophyta</taxon>
        <taxon>Spermatophyta</taxon>
        <taxon>Magnoliopsida</taxon>
        <taxon>eudicotyledons</taxon>
        <taxon>Gunneridae</taxon>
        <taxon>Pentapetalae</taxon>
        <taxon>asterids</taxon>
        <taxon>lamiids</taxon>
        <taxon>Lamiales</taxon>
        <taxon>Plantaginaceae</taxon>
        <taxon>Cheloneae</taxon>
        <taxon>Penstemon</taxon>
    </lineage>
</organism>
<dbReference type="SUPFAM" id="SSF51905">
    <property type="entry name" value="FAD/NAD(P)-binding domain"/>
    <property type="match status" value="1"/>
</dbReference>
<evidence type="ECO:0000313" key="3">
    <source>
        <dbReference type="Proteomes" id="UP001634393"/>
    </source>
</evidence>
<keyword evidence="3" id="KW-1185">Reference proteome</keyword>
<dbReference type="PANTHER" id="PTHR43675:SF30">
    <property type="entry name" value="CYCLOPROPANE-FATTY-ACYL-PHOSPHOLIPID SYNTHASE"/>
    <property type="match status" value="1"/>
</dbReference>
<dbReference type="EMBL" id="JBJXBP010000002">
    <property type="protein sequence ID" value="KAL3846121.1"/>
    <property type="molecule type" value="Genomic_DNA"/>
</dbReference>